<dbReference type="Proteomes" id="UP001162483">
    <property type="component" value="Unassembled WGS sequence"/>
</dbReference>
<gene>
    <name evidence="1" type="ORF">SPARVUS_LOCUS6461733</name>
</gene>
<evidence type="ECO:0000313" key="2">
    <source>
        <dbReference type="Proteomes" id="UP001162483"/>
    </source>
</evidence>
<proteinExistence type="predicted"/>
<organism evidence="1 2">
    <name type="scientific">Staurois parvus</name>
    <dbReference type="NCBI Taxonomy" id="386267"/>
    <lineage>
        <taxon>Eukaryota</taxon>
        <taxon>Metazoa</taxon>
        <taxon>Chordata</taxon>
        <taxon>Craniata</taxon>
        <taxon>Vertebrata</taxon>
        <taxon>Euteleostomi</taxon>
        <taxon>Amphibia</taxon>
        <taxon>Batrachia</taxon>
        <taxon>Anura</taxon>
        <taxon>Neobatrachia</taxon>
        <taxon>Ranoidea</taxon>
        <taxon>Ranidae</taxon>
        <taxon>Staurois</taxon>
    </lineage>
</organism>
<sequence length="38" mass="4283">MITAAQMDLSTSIRDAYHLPWMPTTLHKIPTHGEGFTL</sequence>
<name>A0ABN9D3J9_9NEOB</name>
<keyword evidence="2" id="KW-1185">Reference proteome</keyword>
<reference evidence="1" key="1">
    <citation type="submission" date="2023-05" db="EMBL/GenBank/DDBJ databases">
        <authorList>
            <person name="Stuckert A."/>
        </authorList>
    </citation>
    <scope>NUCLEOTIDE SEQUENCE</scope>
</reference>
<accession>A0ABN9D3J9</accession>
<evidence type="ECO:0000313" key="1">
    <source>
        <dbReference type="EMBL" id="CAI9566878.1"/>
    </source>
</evidence>
<dbReference type="EMBL" id="CATNWA010014072">
    <property type="protein sequence ID" value="CAI9566878.1"/>
    <property type="molecule type" value="Genomic_DNA"/>
</dbReference>
<comment type="caution">
    <text evidence="1">The sequence shown here is derived from an EMBL/GenBank/DDBJ whole genome shotgun (WGS) entry which is preliminary data.</text>
</comment>
<protein>
    <submittedName>
        <fullName evidence="1">Uncharacterized protein</fullName>
    </submittedName>
</protein>